<dbReference type="Gene3D" id="4.10.240.10">
    <property type="entry name" value="Zn(2)-C6 fungal-type DNA-binding domain"/>
    <property type="match status" value="1"/>
</dbReference>
<dbReference type="GO" id="GO:0003677">
    <property type="term" value="F:DNA binding"/>
    <property type="evidence" value="ECO:0007669"/>
    <property type="project" value="UniProtKB-KW"/>
</dbReference>
<evidence type="ECO:0000256" key="3">
    <source>
        <dbReference type="ARBA" id="ARBA00022833"/>
    </source>
</evidence>
<evidence type="ECO:0000256" key="5">
    <source>
        <dbReference type="ARBA" id="ARBA00023125"/>
    </source>
</evidence>
<feature type="compositionally biased region" description="Low complexity" evidence="8">
    <location>
        <begin position="30"/>
        <end position="51"/>
    </location>
</feature>
<reference evidence="10 11" key="1">
    <citation type="journal article" date="2019" name="BMC Genomics">
        <title>Chromosome level assembly and comparative genome analysis confirm lager-brewing yeasts originated from a single hybridization.</title>
        <authorList>
            <person name="Salazar A.N."/>
            <person name="Gorter de Vries A.R."/>
            <person name="van den Broek M."/>
            <person name="Brouwers N."/>
            <person name="de la Torre Cortes P."/>
            <person name="Kuijpers N.G.A."/>
            <person name="Daran J.G."/>
            <person name="Abeel T."/>
        </authorList>
    </citation>
    <scope>NUCLEOTIDE SEQUENCE [LARGE SCALE GENOMIC DNA]</scope>
    <source>
        <strain evidence="10 11">CBS 1483</strain>
    </source>
</reference>
<dbReference type="InterPro" id="IPR001138">
    <property type="entry name" value="Zn2Cys6_DnaBD"/>
</dbReference>
<evidence type="ECO:0000256" key="1">
    <source>
        <dbReference type="ARBA" id="ARBA00004123"/>
    </source>
</evidence>
<keyword evidence="11" id="KW-1185">Reference proteome</keyword>
<keyword evidence="6" id="KW-0804">Transcription</keyword>
<dbReference type="GO" id="GO:0005634">
    <property type="term" value="C:nucleus"/>
    <property type="evidence" value="ECO:0007669"/>
    <property type="project" value="UniProtKB-SubCell"/>
</dbReference>
<dbReference type="GO" id="GO:0006351">
    <property type="term" value="P:DNA-templated transcription"/>
    <property type="evidence" value="ECO:0007669"/>
    <property type="project" value="InterPro"/>
</dbReference>
<evidence type="ECO:0000256" key="4">
    <source>
        <dbReference type="ARBA" id="ARBA00023015"/>
    </source>
</evidence>
<dbReference type="InterPro" id="IPR036864">
    <property type="entry name" value="Zn2-C6_fun-type_DNA-bd_sf"/>
</dbReference>
<dbReference type="InterPro" id="IPR051615">
    <property type="entry name" value="Transcr_Regulatory_Elem"/>
</dbReference>
<evidence type="ECO:0000256" key="6">
    <source>
        <dbReference type="ARBA" id="ARBA00023163"/>
    </source>
</evidence>
<dbReference type="Proteomes" id="UP000501346">
    <property type="component" value="Chromosome ScXV-ScXI"/>
</dbReference>
<dbReference type="CDD" id="cd12148">
    <property type="entry name" value="fungal_TF_MHR"/>
    <property type="match status" value="1"/>
</dbReference>
<dbReference type="EMBL" id="CP048996">
    <property type="protein sequence ID" value="QID82652.1"/>
    <property type="molecule type" value="Genomic_DNA"/>
</dbReference>
<gene>
    <name evidence="10" type="primary">TEA1_1</name>
    <name evidence="10" type="ORF">GRS66_005080</name>
</gene>
<dbReference type="PANTHER" id="PTHR31313:SF81">
    <property type="entry name" value="TY1 ENHANCER ACTIVATOR"/>
    <property type="match status" value="1"/>
</dbReference>
<evidence type="ECO:0000256" key="8">
    <source>
        <dbReference type="SAM" id="MobiDB-lite"/>
    </source>
</evidence>
<dbReference type="PROSITE" id="PS50048">
    <property type="entry name" value="ZN2_CY6_FUNGAL_2"/>
    <property type="match status" value="1"/>
</dbReference>
<keyword evidence="2" id="KW-0479">Metal-binding</keyword>
<keyword evidence="3" id="KW-0862">Zinc</keyword>
<evidence type="ECO:0000259" key="9">
    <source>
        <dbReference type="PROSITE" id="PS50048"/>
    </source>
</evidence>
<comment type="subcellular location">
    <subcellularLocation>
        <location evidence="1">Nucleus</location>
    </subcellularLocation>
</comment>
<name>A0A6C1E072_SACPS</name>
<keyword evidence="4" id="KW-0805">Transcription regulation</keyword>
<dbReference type="CDD" id="cd00067">
    <property type="entry name" value="GAL4"/>
    <property type="match status" value="1"/>
</dbReference>
<proteinExistence type="predicted"/>
<sequence>MTAPLWPNKNEKNHTVKRALSTDMTSNILSSTNASSNEENSRSSSAANVRSGTGANTLTNGGSTRKRLACTNCRNRRKKCNLGFPCGNCSRLELVCNVNDEDLRKKRYTNKYVKSLESHIAQLETNLKNLVQKIYPDDEQMLNRMMVGDVLSALPDSSQVSINYTDQTPSLPIPATRGTFIIENDKVSQPLSSFNQQTEPSTLNSGIFNTQKQNFEESLDDQLLLRRSLTPQGEKKKKPLVKGSLYPEGPVSYKRKHPVKSDSLLPVSSLTAATDPSTFSDGITAGNSVLVNGELKKRISDLKTTVIVRGLNDDNPNSINNDPRILKSLSNFYKWLYPGYFIFVHRESFLYGFFNHSKNNYEDSSYCSVELIYAMCAVGSRLTPDLQEYSEVYYQRSKKTLLQLVFDEQSTARITTVQALFCLAFYELGKGNNQLGWYFSGLAIRVGYDMGFQLDPKVWYVDDNNLQLTQSELEIRSRIYWGCYIADHFICLMLGRTSTLSVSNSTMPESDELPEVNGTEEFRFIGRHVLQISLPLKNLIILSRLVQIFTSKIFIESEDIAQKLKYLNTFNSQVYNWRQSLPEFLQWSKTLIENDDVSTDPTISYFWYCYYIVRLTFNKPFIEDSQESETVVIEIIDDLKTLLDNFGKKFGNYTKGNLYQLYSCLLAINCLKKLKEIRSSEQDSWNAQLDFFNHIFYTQLYPAYDLPKKLQEDTELETEQENQMLNQVGNINYTHDFSLSHEIDDLIRELFGVGTPQKL</sequence>
<dbReference type="GO" id="GO:0008270">
    <property type="term" value="F:zinc ion binding"/>
    <property type="evidence" value="ECO:0007669"/>
    <property type="project" value="InterPro"/>
</dbReference>
<dbReference type="InterPro" id="IPR007219">
    <property type="entry name" value="XnlR_reg_dom"/>
</dbReference>
<dbReference type="SUPFAM" id="SSF57701">
    <property type="entry name" value="Zn2/Cys6 DNA-binding domain"/>
    <property type="match status" value="1"/>
</dbReference>
<dbReference type="Pfam" id="PF00172">
    <property type="entry name" value="Zn_clus"/>
    <property type="match status" value="1"/>
</dbReference>
<dbReference type="GO" id="GO:0000981">
    <property type="term" value="F:DNA-binding transcription factor activity, RNA polymerase II-specific"/>
    <property type="evidence" value="ECO:0007669"/>
    <property type="project" value="InterPro"/>
</dbReference>
<dbReference type="OrthoDB" id="2428527at2759"/>
<keyword evidence="5" id="KW-0238">DNA-binding</keyword>
<evidence type="ECO:0000313" key="10">
    <source>
        <dbReference type="EMBL" id="QID82652.1"/>
    </source>
</evidence>
<evidence type="ECO:0000256" key="7">
    <source>
        <dbReference type="ARBA" id="ARBA00023242"/>
    </source>
</evidence>
<accession>A0A6C1E072</accession>
<dbReference type="PROSITE" id="PS00463">
    <property type="entry name" value="ZN2_CY6_FUNGAL_1"/>
    <property type="match status" value="1"/>
</dbReference>
<keyword evidence="7" id="KW-0539">Nucleus</keyword>
<evidence type="ECO:0000313" key="11">
    <source>
        <dbReference type="Proteomes" id="UP000501346"/>
    </source>
</evidence>
<feature type="region of interest" description="Disordered" evidence="8">
    <location>
        <begin position="229"/>
        <end position="254"/>
    </location>
</feature>
<evidence type="ECO:0000256" key="2">
    <source>
        <dbReference type="ARBA" id="ARBA00022723"/>
    </source>
</evidence>
<protein>
    <submittedName>
        <fullName evidence="10">Ty enhancer activator</fullName>
    </submittedName>
</protein>
<dbReference type="SMART" id="SM00066">
    <property type="entry name" value="GAL4"/>
    <property type="match status" value="1"/>
</dbReference>
<dbReference type="AlphaFoldDB" id="A0A6C1E072"/>
<dbReference type="PANTHER" id="PTHR31313">
    <property type="entry name" value="TY1 ENHANCER ACTIVATOR"/>
    <property type="match status" value="1"/>
</dbReference>
<feature type="region of interest" description="Disordered" evidence="8">
    <location>
        <begin position="19"/>
        <end position="61"/>
    </location>
</feature>
<feature type="domain" description="Zn(2)-C6 fungal-type" evidence="9">
    <location>
        <begin position="69"/>
        <end position="98"/>
    </location>
</feature>
<organism evidence="10 11">
    <name type="scientific">Saccharomyces pastorianus</name>
    <name type="common">Lager yeast</name>
    <name type="synonym">Saccharomyces cerevisiae x Saccharomyces eubayanus</name>
    <dbReference type="NCBI Taxonomy" id="27292"/>
    <lineage>
        <taxon>Eukaryota</taxon>
        <taxon>Fungi</taxon>
        <taxon>Dikarya</taxon>
        <taxon>Ascomycota</taxon>
        <taxon>Saccharomycotina</taxon>
        <taxon>Saccharomycetes</taxon>
        <taxon>Saccharomycetales</taxon>
        <taxon>Saccharomycetaceae</taxon>
        <taxon>Saccharomyces</taxon>
    </lineage>
</organism>
<dbReference type="SMART" id="SM00906">
    <property type="entry name" value="Fungal_trans"/>
    <property type="match status" value="1"/>
</dbReference>
<dbReference type="Pfam" id="PF04082">
    <property type="entry name" value="Fungal_trans"/>
    <property type="match status" value="1"/>
</dbReference>